<organism evidence="1 2">
    <name type="scientific">Blautia obeum</name>
    <dbReference type="NCBI Taxonomy" id="40520"/>
    <lineage>
        <taxon>Bacteria</taxon>
        <taxon>Bacillati</taxon>
        <taxon>Bacillota</taxon>
        <taxon>Clostridia</taxon>
        <taxon>Lachnospirales</taxon>
        <taxon>Lachnospiraceae</taxon>
        <taxon>Blautia</taxon>
    </lineage>
</organism>
<accession>A0A174EVM4</accession>
<name>A0A174EVM4_9FIRM</name>
<dbReference type="Gene3D" id="1.50.10.10">
    <property type="match status" value="1"/>
</dbReference>
<dbReference type="InterPro" id="IPR012341">
    <property type="entry name" value="6hp_glycosidase-like_sf"/>
</dbReference>
<evidence type="ECO:0000313" key="1">
    <source>
        <dbReference type="EMBL" id="CUO42023.1"/>
    </source>
</evidence>
<gene>
    <name evidence="1" type="ORF">ERS852394_02155</name>
</gene>
<dbReference type="SUPFAM" id="SSF48208">
    <property type="entry name" value="Six-hairpin glycosidases"/>
    <property type="match status" value="1"/>
</dbReference>
<proteinExistence type="predicted"/>
<dbReference type="EMBL" id="CYZD01000010">
    <property type="protein sequence ID" value="CUO42023.1"/>
    <property type="molecule type" value="Genomic_DNA"/>
</dbReference>
<dbReference type="Proteomes" id="UP000095409">
    <property type="component" value="Unassembled WGS sequence"/>
</dbReference>
<dbReference type="InterPro" id="IPR008928">
    <property type="entry name" value="6-hairpin_glycosidase_sf"/>
</dbReference>
<sequence>MKKHFLKKHEENWLRIPYEENADPCIITISDSTGKKETIQMKVSETRVDYWMAYPLKEFSGDDIQAEGPANRWINAIELSDNPEKQRRRELSKSVIQYMPPTGCIQELKGVKKAGEKWILDCVIDPCSMTGIEENQTAMCLVSKDLLHWKREESELPGIESICRKADKWIGDIEQQIEFEEDGKIWILGQTAKKTCEGVAASNAISIPSVFSGEQLKPAAQVDNLRVWVRQWHNEHIDKKFEFLMRFRQGPDVWPEVRLLAPENIVSDIQTKACEVELEMFVGQETEIEFELCGVKWIWKALDQTLNCRGYKMKVPTEKGRLYLHFYRDMAIQELYADRKNAMLIVQDDGPKKEDYKIRSEQVENINNPSFYLQYNAEPYFEIHTNGKTASVICLNIWGLRSTRYEEENRLLIKQEEKGQPLFKSESYTVYENCVEDRIYGEPAAWAVRDGKTVLSPVRAVEEFCWRDTPWGDMTRIQNRTERWDAPEESVYPSLHTKHNVINAAFSLATDIMCQNRNKKYALPGQEGLMNAAVFQREGEGFGSWVRDTCHAAFRCQNLLAPDEARESLSYISEHGFNNGVDCAAMPAIAAWDHYITTGDIQLLYEMLPGIIKYAEEADARYDEEMQLIHATMCLAQDAFEEPENGGYCLGTEITFALMYQDVAKICKVTGCYLERIKFWENRAEEMFTSIKEKYWNEEKECFTSGPIGSEAYEKGWWETTGAEMVLWPRFGIATERQRNLFLKTIESNPEAFSEFGINWYPFRKEKNHFWRACWVSWTLGLSEAAGESGNKEFLKKLIYAQVRNVLLNKSFHEVMDVDTGRAWRWPHLPWHAAGFIGFIVNGVFGIRYSEQGIQVHPCILDEFEGAVLDSVPYQNAKFVFEIHGHGDSYTVKLDGNPLEGFFGKEMTGEHKVDIYAHETE</sequence>
<reference evidence="1 2" key="1">
    <citation type="submission" date="2015-09" db="EMBL/GenBank/DDBJ databases">
        <authorList>
            <consortium name="Pathogen Informatics"/>
        </authorList>
    </citation>
    <scope>NUCLEOTIDE SEQUENCE [LARGE SCALE GENOMIC DNA]</scope>
    <source>
        <strain evidence="1 2">2789STDY5608837</strain>
    </source>
</reference>
<dbReference type="GO" id="GO:0005975">
    <property type="term" value="P:carbohydrate metabolic process"/>
    <property type="evidence" value="ECO:0007669"/>
    <property type="project" value="InterPro"/>
</dbReference>
<dbReference type="AlphaFoldDB" id="A0A174EVM4"/>
<evidence type="ECO:0000313" key="2">
    <source>
        <dbReference type="Proteomes" id="UP000095409"/>
    </source>
</evidence>
<evidence type="ECO:0008006" key="3">
    <source>
        <dbReference type="Google" id="ProtNLM"/>
    </source>
</evidence>
<dbReference type="RefSeq" id="WP_055066268.1">
    <property type="nucleotide sequence ID" value="NZ_CYZD01000010.1"/>
</dbReference>
<protein>
    <recommendedName>
        <fullName evidence="3">Alpha-L-rhamnosidase six-hairpin glycosidase domain-containing protein</fullName>
    </recommendedName>
</protein>